<evidence type="ECO:0000256" key="2">
    <source>
        <dbReference type="SAM" id="Phobius"/>
    </source>
</evidence>
<feature type="chain" id="PRO_5034607448" evidence="3">
    <location>
        <begin position="20"/>
        <end position="354"/>
    </location>
</feature>
<dbReference type="Proteomes" id="UP000694561">
    <property type="component" value="Unplaced"/>
</dbReference>
<proteinExistence type="predicted"/>
<dbReference type="GeneTree" id="ENSGT00390000004226"/>
<dbReference type="Ensembl" id="ENSMMNT00015028188.1">
    <property type="protein sequence ID" value="ENSMMNP00015025637.1"/>
    <property type="gene ID" value="ENSMMNG00015018772.1"/>
</dbReference>
<reference evidence="4" key="1">
    <citation type="submission" date="2025-08" db="UniProtKB">
        <authorList>
            <consortium name="Ensembl"/>
        </authorList>
    </citation>
    <scope>IDENTIFICATION</scope>
</reference>
<keyword evidence="2" id="KW-0812">Transmembrane</keyword>
<dbReference type="PANTHER" id="PTHR37340:SF1">
    <property type="entry name" value="GENE 7073-RELATED"/>
    <property type="match status" value="1"/>
</dbReference>
<keyword evidence="5" id="KW-1185">Reference proteome</keyword>
<evidence type="ECO:0000256" key="3">
    <source>
        <dbReference type="SAM" id="SignalP"/>
    </source>
</evidence>
<feature type="region of interest" description="Disordered" evidence="1">
    <location>
        <begin position="131"/>
        <end position="150"/>
    </location>
</feature>
<keyword evidence="2" id="KW-1133">Transmembrane helix</keyword>
<feature type="compositionally biased region" description="Polar residues" evidence="1">
    <location>
        <begin position="189"/>
        <end position="203"/>
    </location>
</feature>
<feature type="region of interest" description="Disordered" evidence="1">
    <location>
        <begin position="187"/>
        <end position="206"/>
    </location>
</feature>
<evidence type="ECO:0000313" key="5">
    <source>
        <dbReference type="Proteomes" id="UP000694561"/>
    </source>
</evidence>
<feature type="signal peptide" evidence="3">
    <location>
        <begin position="1"/>
        <end position="19"/>
    </location>
</feature>
<evidence type="ECO:0000313" key="4">
    <source>
        <dbReference type="Ensembl" id="ENSMMNP00015025637.1"/>
    </source>
</evidence>
<accession>A0A8C6C3B8</accession>
<protein>
    <submittedName>
        <fullName evidence="4">Uncharacterized protein</fullName>
    </submittedName>
</protein>
<organism evidence="4 5">
    <name type="scientific">Monodon monoceros</name>
    <name type="common">Narwhal</name>
    <name type="synonym">Ceratodon monodon</name>
    <dbReference type="NCBI Taxonomy" id="40151"/>
    <lineage>
        <taxon>Eukaryota</taxon>
        <taxon>Metazoa</taxon>
        <taxon>Chordata</taxon>
        <taxon>Craniata</taxon>
        <taxon>Vertebrata</taxon>
        <taxon>Euteleostomi</taxon>
        <taxon>Mammalia</taxon>
        <taxon>Eutheria</taxon>
        <taxon>Laurasiatheria</taxon>
        <taxon>Artiodactyla</taxon>
        <taxon>Whippomorpha</taxon>
        <taxon>Cetacea</taxon>
        <taxon>Odontoceti</taxon>
        <taxon>Monodontidae</taxon>
        <taxon>Monodon</taxon>
    </lineage>
</organism>
<evidence type="ECO:0000256" key="1">
    <source>
        <dbReference type="SAM" id="MobiDB-lite"/>
    </source>
</evidence>
<sequence length="354" mass="39757">MNLFIYVLLLPIWTNTCLNTNQSDEPSTTAKHRESMETKLDNFRRHLLIIITGVMIIAFFIPVFAFSIITKEGVMAKSSRSSKISFSDSKTVSLCSPEKQSMLSGIDKLSGLSSPGKTSVPPSTEKLIRPLSQEKSCKPSSPKKARKQAHAHNLVNQVSSSYPNKANRPPWLASLQYLVRPTKTPCSPYPQNQSLPKPSSLQKLTKRHRHPILKRSVSAGRADILSRPQPVKSCLCYKEKCLVCRAASEFFVNNISEAKKNSQNPPFPRELKPFSKSFHKIDSRHNALCGNANDSDMMTDYSDGDSDKEITIICNIKCKEVIYKTTHEIIKGSIKIKTTHEEANLYQLFMLTIL</sequence>
<feature type="compositionally biased region" description="Basic residues" evidence="1">
    <location>
        <begin position="141"/>
        <end position="150"/>
    </location>
</feature>
<dbReference type="PANTHER" id="PTHR37340">
    <property type="entry name" value="GENE 7073-RELATED"/>
    <property type="match status" value="1"/>
</dbReference>
<name>A0A8C6C3B8_MONMO</name>
<keyword evidence="2" id="KW-0472">Membrane</keyword>
<reference evidence="4" key="2">
    <citation type="submission" date="2025-09" db="UniProtKB">
        <authorList>
            <consortium name="Ensembl"/>
        </authorList>
    </citation>
    <scope>IDENTIFICATION</scope>
</reference>
<keyword evidence="3" id="KW-0732">Signal</keyword>
<dbReference type="InterPro" id="IPR038873">
    <property type="entry name" value="CXorf66"/>
</dbReference>
<dbReference type="AlphaFoldDB" id="A0A8C6C3B8"/>
<feature type="transmembrane region" description="Helical" evidence="2">
    <location>
        <begin position="43"/>
        <end position="70"/>
    </location>
</feature>